<dbReference type="Proteomes" id="UP000199532">
    <property type="component" value="Unassembled WGS sequence"/>
</dbReference>
<dbReference type="GO" id="GO:0016787">
    <property type="term" value="F:hydrolase activity"/>
    <property type="evidence" value="ECO:0007669"/>
    <property type="project" value="UniProtKB-KW"/>
</dbReference>
<proteinExistence type="predicted"/>
<gene>
    <name evidence="4" type="ORF">SAMN04487995_5352</name>
</gene>
<reference evidence="4 5" key="1">
    <citation type="submission" date="2016-10" db="EMBL/GenBank/DDBJ databases">
        <authorList>
            <person name="de Groot N.N."/>
        </authorList>
    </citation>
    <scope>NUCLEOTIDE SEQUENCE [LARGE SCALE GENOMIC DNA]</scope>
    <source>
        <strain evidence="4 5">DSM 19938</strain>
    </source>
</reference>
<organism evidence="4 5">
    <name type="scientific">Dyadobacter koreensis</name>
    <dbReference type="NCBI Taxonomy" id="408657"/>
    <lineage>
        <taxon>Bacteria</taxon>
        <taxon>Pseudomonadati</taxon>
        <taxon>Bacteroidota</taxon>
        <taxon>Cytophagia</taxon>
        <taxon>Cytophagales</taxon>
        <taxon>Spirosomataceae</taxon>
        <taxon>Dyadobacter</taxon>
    </lineage>
</organism>
<dbReference type="AlphaFoldDB" id="A0A1H7A728"/>
<dbReference type="EMBL" id="FNXY01000009">
    <property type="protein sequence ID" value="SEJ56845.1"/>
    <property type="molecule type" value="Genomic_DNA"/>
</dbReference>
<dbReference type="InterPro" id="IPR016191">
    <property type="entry name" value="Ribonuclease/ribotoxin"/>
</dbReference>
<evidence type="ECO:0000256" key="2">
    <source>
        <dbReference type="ARBA" id="ARBA00022801"/>
    </source>
</evidence>
<feature type="compositionally biased region" description="Basic and acidic residues" evidence="3">
    <location>
        <begin position="42"/>
        <end position="54"/>
    </location>
</feature>
<evidence type="ECO:0000313" key="4">
    <source>
        <dbReference type="EMBL" id="SEJ56845.1"/>
    </source>
</evidence>
<sequence length="157" mass="17988">MFTKNTSGTFLKLVKQTVFVFATFLAVACSGNNNRDISQAKQKTEQEQGTEKKSGKAAYEGVGKSQRNDIPQKVYKVLAYVKENGRAPEGYQGGRKFGNYEKHLPLRDETGKPMKYQEWDVNPRRKGKNRGAERLVTSDNKHAWYTRDHYNSFTEIE</sequence>
<dbReference type="PROSITE" id="PS51257">
    <property type="entry name" value="PROKAR_LIPOPROTEIN"/>
    <property type="match status" value="1"/>
</dbReference>
<dbReference type="InterPro" id="IPR000026">
    <property type="entry name" value="N1-like"/>
</dbReference>
<dbReference type="Pfam" id="PF00545">
    <property type="entry name" value="Ribonuclease"/>
    <property type="match status" value="1"/>
</dbReference>
<dbReference type="OrthoDB" id="9803442at2"/>
<dbReference type="SUPFAM" id="SSF53933">
    <property type="entry name" value="Microbial ribonucleases"/>
    <property type="match status" value="1"/>
</dbReference>
<evidence type="ECO:0000256" key="1">
    <source>
        <dbReference type="ARBA" id="ARBA00022722"/>
    </source>
</evidence>
<name>A0A1H7A728_9BACT</name>
<dbReference type="Gene3D" id="3.10.450.30">
    <property type="entry name" value="Microbial ribonucleases"/>
    <property type="match status" value="1"/>
</dbReference>
<dbReference type="GO" id="GO:0004521">
    <property type="term" value="F:RNA endonuclease activity"/>
    <property type="evidence" value="ECO:0007669"/>
    <property type="project" value="InterPro"/>
</dbReference>
<protein>
    <submittedName>
        <fullName evidence="4">Ribonuclease</fullName>
    </submittedName>
</protein>
<dbReference type="RefSeq" id="WP_090340563.1">
    <property type="nucleotide sequence ID" value="NZ_FNXY01000009.1"/>
</dbReference>
<dbReference type="GO" id="GO:0003723">
    <property type="term" value="F:RNA binding"/>
    <property type="evidence" value="ECO:0007669"/>
    <property type="project" value="InterPro"/>
</dbReference>
<accession>A0A1H7A728</accession>
<evidence type="ECO:0000313" key="5">
    <source>
        <dbReference type="Proteomes" id="UP000199532"/>
    </source>
</evidence>
<feature type="region of interest" description="Disordered" evidence="3">
    <location>
        <begin position="38"/>
        <end position="66"/>
    </location>
</feature>
<dbReference type="STRING" id="408657.SAMN04487995_5352"/>
<evidence type="ECO:0000256" key="3">
    <source>
        <dbReference type="SAM" id="MobiDB-lite"/>
    </source>
</evidence>
<keyword evidence="2" id="KW-0378">Hydrolase</keyword>
<keyword evidence="1" id="KW-0540">Nuclease</keyword>
<keyword evidence="5" id="KW-1185">Reference proteome</keyword>